<dbReference type="KEGG" id="acab:QRX50_38820"/>
<dbReference type="InterPro" id="IPR050965">
    <property type="entry name" value="UPF0336/Enoyl-CoA_hydratase"/>
</dbReference>
<name>A0A9Y2IC13_9PSEU</name>
<dbReference type="EMBL" id="CP127294">
    <property type="protein sequence ID" value="WIX77302.1"/>
    <property type="molecule type" value="Genomic_DNA"/>
</dbReference>
<comment type="similarity">
    <text evidence="1">Belongs to the enoyl-CoA hydratase/isomerase family.</text>
</comment>
<dbReference type="GO" id="GO:0006633">
    <property type="term" value="P:fatty acid biosynthetic process"/>
    <property type="evidence" value="ECO:0007669"/>
    <property type="project" value="TreeGrafter"/>
</dbReference>
<dbReference type="CDD" id="cd03441">
    <property type="entry name" value="R_hydratase_like"/>
    <property type="match status" value="1"/>
</dbReference>
<dbReference type="PANTHER" id="PTHR43437">
    <property type="entry name" value="HYDROXYACYL-THIOESTER DEHYDRATASE TYPE 2, MITOCHONDRIAL-RELATED"/>
    <property type="match status" value="1"/>
</dbReference>
<evidence type="ECO:0000313" key="5">
    <source>
        <dbReference type="Proteomes" id="UP001236014"/>
    </source>
</evidence>
<dbReference type="Pfam" id="PF01575">
    <property type="entry name" value="MaoC_dehydratas"/>
    <property type="match status" value="1"/>
</dbReference>
<evidence type="ECO:0000313" key="4">
    <source>
        <dbReference type="EMBL" id="WIX77302.1"/>
    </source>
</evidence>
<organism evidence="4 5">
    <name type="scientific">Amycolatopsis carbonis</name>
    <dbReference type="NCBI Taxonomy" id="715471"/>
    <lineage>
        <taxon>Bacteria</taxon>
        <taxon>Bacillati</taxon>
        <taxon>Actinomycetota</taxon>
        <taxon>Actinomycetes</taxon>
        <taxon>Pseudonocardiales</taxon>
        <taxon>Pseudonocardiaceae</taxon>
        <taxon>Amycolatopsis</taxon>
    </lineage>
</organism>
<dbReference type="GO" id="GO:0019171">
    <property type="term" value="F:(3R)-hydroxyacyl-[acyl-carrier-protein] dehydratase activity"/>
    <property type="evidence" value="ECO:0007669"/>
    <property type="project" value="TreeGrafter"/>
</dbReference>
<reference evidence="4 5" key="1">
    <citation type="submission" date="2023-06" db="EMBL/GenBank/DDBJ databases">
        <authorList>
            <person name="Oyuntsetseg B."/>
            <person name="Kim S.B."/>
        </authorList>
    </citation>
    <scope>NUCLEOTIDE SEQUENCE [LARGE SCALE GENOMIC DNA]</scope>
    <source>
        <strain evidence="4 5">2-15</strain>
    </source>
</reference>
<evidence type="ECO:0000259" key="2">
    <source>
        <dbReference type="Pfam" id="PF01575"/>
    </source>
</evidence>
<gene>
    <name evidence="4" type="ORF">QRX50_38820</name>
</gene>
<accession>A0A9Y2IC13</accession>
<feature type="domain" description="FAS1-like dehydratase" evidence="3">
    <location>
        <begin position="131"/>
        <end position="265"/>
    </location>
</feature>
<dbReference type="Proteomes" id="UP001236014">
    <property type="component" value="Chromosome"/>
</dbReference>
<dbReference type="InterPro" id="IPR029069">
    <property type="entry name" value="HotDog_dom_sf"/>
</dbReference>
<feature type="domain" description="MaoC-like" evidence="2">
    <location>
        <begin position="10"/>
        <end position="86"/>
    </location>
</feature>
<protein>
    <submittedName>
        <fullName evidence="4">MaoC family dehydratase N-terminal domain-containing protein</fullName>
    </submittedName>
</protein>
<dbReference type="RefSeq" id="WP_285968043.1">
    <property type="nucleotide sequence ID" value="NZ_CP127294.1"/>
</dbReference>
<evidence type="ECO:0000259" key="3">
    <source>
        <dbReference type="Pfam" id="PF13452"/>
    </source>
</evidence>
<evidence type="ECO:0000256" key="1">
    <source>
        <dbReference type="ARBA" id="ARBA00005254"/>
    </source>
</evidence>
<dbReference type="PANTHER" id="PTHR43437:SF3">
    <property type="entry name" value="HYDROXYACYL-THIOESTER DEHYDRATASE TYPE 2, MITOCHONDRIAL"/>
    <property type="match status" value="1"/>
</dbReference>
<dbReference type="InterPro" id="IPR039569">
    <property type="entry name" value="FAS1-like_DH_region"/>
</dbReference>
<dbReference type="AlphaFoldDB" id="A0A9Y2IC13"/>
<sequence length="277" mass="28609">MTASWGYSLTDLVRYSGAAQDFNTIHHDAPAARDAGFAGIVAHGMLTLGCVLAHLADDAGPAGLTACRARFRAPVYLDTPITVTAKDRAGGADLIVTCGDTVALTVEADLGSRPPLPALPGEEPVADHCLCVERGALTRLAHAVDAKSPIWYDARAAAEAGFADVPGIPTLAFALPALGWYPDGQSGPGSARPDPVADSARWARSSGPVVHGGQTFAYHRPLVAGETVRSRHWITGRTTKTGRAGELRFTDVTQLITGSGGEPVVSATATLLATGPV</sequence>
<dbReference type="SUPFAM" id="SSF54637">
    <property type="entry name" value="Thioesterase/thiol ester dehydrase-isomerase"/>
    <property type="match status" value="2"/>
</dbReference>
<keyword evidence="5" id="KW-1185">Reference proteome</keyword>
<dbReference type="Gene3D" id="3.10.129.10">
    <property type="entry name" value="Hotdog Thioesterase"/>
    <property type="match status" value="2"/>
</dbReference>
<dbReference type="InterPro" id="IPR002539">
    <property type="entry name" value="MaoC-like_dom"/>
</dbReference>
<dbReference type="Pfam" id="PF13452">
    <property type="entry name" value="FAS1_DH_region"/>
    <property type="match status" value="1"/>
</dbReference>
<proteinExistence type="inferred from homology"/>